<dbReference type="WBParaSite" id="HPBE_0002302601-mRNA-1">
    <property type="protein sequence ID" value="HPBE_0002302601-mRNA-1"/>
    <property type="gene ID" value="HPBE_0002302601"/>
</dbReference>
<proteinExistence type="predicted"/>
<dbReference type="AlphaFoldDB" id="A0A183GK11"/>
<dbReference type="Proteomes" id="UP000050761">
    <property type="component" value="Unassembled WGS sequence"/>
</dbReference>
<dbReference type="EMBL" id="UZAH01034600">
    <property type="protein sequence ID" value="VDP36110.1"/>
    <property type="molecule type" value="Genomic_DNA"/>
</dbReference>
<gene>
    <name evidence="1" type="ORF">HPBE_LOCUS23025</name>
</gene>
<keyword evidence="2" id="KW-1185">Reference proteome</keyword>
<name>A0A183GK11_HELPZ</name>
<reference evidence="1 2" key="1">
    <citation type="submission" date="2018-11" db="EMBL/GenBank/DDBJ databases">
        <authorList>
            <consortium name="Pathogen Informatics"/>
        </authorList>
    </citation>
    <scope>NUCLEOTIDE SEQUENCE [LARGE SCALE GENOMIC DNA]</scope>
</reference>
<sequence length="207" mass="22745">MWGTVTHSQRVPTCIRERADVWEMAIGGAASKSVVQQGVTLPHRSGRESVVDNGRLRRLVESDPWRTTRELAQDLVVHCATTALHLQQLGKVHKLAQWVPHDSPNATASDVLRGDTRALEPQHLSGLDSINCEGRDREDWSVLFSEGSDRAKKHEEAMAADATGRRPATRCEDGMRAVDGWSSAIRVFLYTGRADPAVTLVEAFGGV</sequence>
<accession>A0A3P8CYF6</accession>
<evidence type="ECO:0000313" key="2">
    <source>
        <dbReference type="Proteomes" id="UP000050761"/>
    </source>
</evidence>
<protein>
    <submittedName>
        <fullName evidence="1 3">Uncharacterized protein</fullName>
    </submittedName>
</protein>
<evidence type="ECO:0000313" key="1">
    <source>
        <dbReference type="EMBL" id="VDP36110.1"/>
    </source>
</evidence>
<evidence type="ECO:0000313" key="3">
    <source>
        <dbReference type="WBParaSite" id="HPBE_0002302601-mRNA-1"/>
    </source>
</evidence>
<organism evidence="2 3">
    <name type="scientific">Heligmosomoides polygyrus</name>
    <name type="common">Parasitic roundworm</name>
    <dbReference type="NCBI Taxonomy" id="6339"/>
    <lineage>
        <taxon>Eukaryota</taxon>
        <taxon>Metazoa</taxon>
        <taxon>Ecdysozoa</taxon>
        <taxon>Nematoda</taxon>
        <taxon>Chromadorea</taxon>
        <taxon>Rhabditida</taxon>
        <taxon>Rhabditina</taxon>
        <taxon>Rhabditomorpha</taxon>
        <taxon>Strongyloidea</taxon>
        <taxon>Heligmosomidae</taxon>
        <taxon>Heligmosomoides</taxon>
    </lineage>
</organism>
<accession>A0A183GK11</accession>
<reference evidence="3" key="2">
    <citation type="submission" date="2019-09" db="UniProtKB">
        <authorList>
            <consortium name="WormBaseParasite"/>
        </authorList>
    </citation>
    <scope>IDENTIFICATION</scope>
</reference>